<comment type="caution">
    <text evidence="1">The sequence shown here is derived from an EMBL/GenBank/DDBJ whole genome shotgun (WGS) entry which is preliminary data.</text>
</comment>
<sequence>MKSTNLKLDLNCIFYEEKMKMKSYIIVTLFHGFNSSKFNKHIANIDSNGNTVLHFKGVDIERASIRIQVFNQRNFLPDKHVAKVDGRVSELVPLGAVGDRGMSQDGPAMFEIGTSFFKPKRRVLKLSYKLSIDEDDLIDVKDKSTMIGNDIGLFKTVPSFRTSLVSLNWN</sequence>
<name>A0AAW1MQV8_SAPOF</name>
<gene>
    <name evidence="1" type="ORF">RND81_02G042700</name>
</gene>
<organism evidence="1 2">
    <name type="scientific">Saponaria officinalis</name>
    <name type="common">Common soapwort</name>
    <name type="synonym">Lychnis saponaria</name>
    <dbReference type="NCBI Taxonomy" id="3572"/>
    <lineage>
        <taxon>Eukaryota</taxon>
        <taxon>Viridiplantae</taxon>
        <taxon>Streptophyta</taxon>
        <taxon>Embryophyta</taxon>
        <taxon>Tracheophyta</taxon>
        <taxon>Spermatophyta</taxon>
        <taxon>Magnoliopsida</taxon>
        <taxon>eudicotyledons</taxon>
        <taxon>Gunneridae</taxon>
        <taxon>Pentapetalae</taxon>
        <taxon>Caryophyllales</taxon>
        <taxon>Caryophyllaceae</taxon>
        <taxon>Caryophylleae</taxon>
        <taxon>Saponaria</taxon>
    </lineage>
</organism>
<evidence type="ECO:0000313" key="1">
    <source>
        <dbReference type="EMBL" id="KAK9748199.1"/>
    </source>
</evidence>
<proteinExistence type="predicted"/>
<dbReference type="AlphaFoldDB" id="A0AAW1MQV8"/>
<protein>
    <recommendedName>
        <fullName evidence="3">Late embryogenesis abundant protein LEA-2 subgroup domain-containing protein</fullName>
    </recommendedName>
</protein>
<evidence type="ECO:0000313" key="2">
    <source>
        <dbReference type="Proteomes" id="UP001443914"/>
    </source>
</evidence>
<keyword evidence="2" id="KW-1185">Reference proteome</keyword>
<reference evidence="1" key="1">
    <citation type="submission" date="2024-03" db="EMBL/GenBank/DDBJ databases">
        <title>WGS assembly of Saponaria officinalis var. Norfolk2.</title>
        <authorList>
            <person name="Jenkins J."/>
            <person name="Shu S."/>
            <person name="Grimwood J."/>
            <person name="Barry K."/>
            <person name="Goodstein D."/>
            <person name="Schmutz J."/>
            <person name="Leebens-Mack J."/>
            <person name="Osbourn A."/>
        </authorList>
    </citation>
    <scope>NUCLEOTIDE SEQUENCE [LARGE SCALE GENOMIC DNA]</scope>
    <source>
        <strain evidence="1">JIC</strain>
    </source>
</reference>
<dbReference type="EMBL" id="JBDFQZ010000002">
    <property type="protein sequence ID" value="KAK9748199.1"/>
    <property type="molecule type" value="Genomic_DNA"/>
</dbReference>
<dbReference type="Proteomes" id="UP001443914">
    <property type="component" value="Unassembled WGS sequence"/>
</dbReference>
<accession>A0AAW1MQV8</accession>
<evidence type="ECO:0008006" key="3">
    <source>
        <dbReference type="Google" id="ProtNLM"/>
    </source>
</evidence>